<sequence length="496" mass="53032">MSEPPVHRRDFARERPRRSESVDEGWQLGRAEQGPATTKAPPAATPSPPAARTSSRSTLGADSANGEIGGQARAPGAAAEAAPAVEAAPAAEAVPAPVSAPHVYGRLPSDDEAGDDFAQEAPAIGDVPHAVRPRVDETALMDTQAPDVTEIVRPHAGDLVPAPGFFGDLRYALSSALRVVKTRNLLKGLRARVQVEREAREGRLLRMARALVRDQEVDEATVAEARARMSELEETRARHAAEAVTTRAELAAVREDREAAKLSEAATRARAQEAVAAIEHERVPLAAALAERRTQRDAAASTVATFAARIRDGEQRLPSASPEQAAQLQAELAALRAEHASAQQTQQRGDAEIVELQPSLDALDGQLAQRAQELEALEASERASAQAHDDYLAQLQQHIEAAQDGIASINAQLRERLVALGERLALDRPLQSGPMAEHLKAIDEHDAAMAHLDRQILEREAQLGRIDRAAVTRGVLLLLVILGVVATIVVLVLTLL</sequence>
<organism evidence="4 5">
    <name type="scientific">Haliangium ochraceum (strain DSM 14365 / JCM 11303 / SMP-2)</name>
    <dbReference type="NCBI Taxonomy" id="502025"/>
    <lineage>
        <taxon>Bacteria</taxon>
        <taxon>Pseudomonadati</taxon>
        <taxon>Myxococcota</taxon>
        <taxon>Polyangia</taxon>
        <taxon>Haliangiales</taxon>
        <taxon>Kofleriaceae</taxon>
        <taxon>Haliangium</taxon>
    </lineage>
</organism>
<feature type="compositionally biased region" description="Low complexity" evidence="2">
    <location>
        <begin position="72"/>
        <end position="83"/>
    </location>
</feature>
<dbReference type="HOGENOM" id="CLU_549537_0_0_7"/>
<dbReference type="EMBL" id="CP001804">
    <property type="protein sequence ID" value="ACY16390.1"/>
    <property type="molecule type" value="Genomic_DNA"/>
</dbReference>
<keyword evidence="3" id="KW-0812">Transmembrane</keyword>
<gene>
    <name evidence="4" type="ordered locus">Hoch_3891</name>
</gene>
<reference evidence="4 5" key="1">
    <citation type="journal article" date="2010" name="Stand. Genomic Sci.">
        <title>Complete genome sequence of Haliangium ochraceum type strain (SMP-2).</title>
        <authorList>
            <consortium name="US DOE Joint Genome Institute (JGI-PGF)"/>
            <person name="Ivanova N."/>
            <person name="Daum C."/>
            <person name="Lang E."/>
            <person name="Abt B."/>
            <person name="Kopitz M."/>
            <person name="Saunders E."/>
            <person name="Lapidus A."/>
            <person name="Lucas S."/>
            <person name="Glavina Del Rio T."/>
            <person name="Nolan M."/>
            <person name="Tice H."/>
            <person name="Copeland A."/>
            <person name="Cheng J.F."/>
            <person name="Chen F."/>
            <person name="Bruce D."/>
            <person name="Goodwin L."/>
            <person name="Pitluck S."/>
            <person name="Mavromatis K."/>
            <person name="Pati A."/>
            <person name="Mikhailova N."/>
            <person name="Chen A."/>
            <person name="Palaniappan K."/>
            <person name="Land M."/>
            <person name="Hauser L."/>
            <person name="Chang Y.J."/>
            <person name="Jeffries C.D."/>
            <person name="Detter J.C."/>
            <person name="Brettin T."/>
            <person name="Rohde M."/>
            <person name="Goker M."/>
            <person name="Bristow J."/>
            <person name="Markowitz V."/>
            <person name="Eisen J.A."/>
            <person name="Hugenholtz P."/>
            <person name="Kyrpides N.C."/>
            <person name="Klenk H.P."/>
        </authorList>
    </citation>
    <scope>NUCLEOTIDE SEQUENCE [LARGE SCALE GENOMIC DNA]</scope>
    <source>
        <strain evidence="5">DSM 14365 / CIP 107738 / JCM 11303 / AJ 13395 / SMP-2</strain>
    </source>
</reference>
<dbReference type="Gene3D" id="1.10.287.1490">
    <property type="match status" value="1"/>
</dbReference>
<evidence type="ECO:0000256" key="1">
    <source>
        <dbReference type="SAM" id="Coils"/>
    </source>
</evidence>
<evidence type="ECO:0000313" key="4">
    <source>
        <dbReference type="EMBL" id="ACY16390.1"/>
    </source>
</evidence>
<evidence type="ECO:0000256" key="3">
    <source>
        <dbReference type="SAM" id="Phobius"/>
    </source>
</evidence>
<name>D0LZC8_HALO1</name>
<feature type="coiled-coil region" evidence="1">
    <location>
        <begin position="325"/>
        <end position="412"/>
    </location>
</feature>
<keyword evidence="1" id="KW-0175">Coiled coil</keyword>
<feature type="coiled-coil region" evidence="1">
    <location>
        <begin position="215"/>
        <end position="242"/>
    </location>
</feature>
<accession>D0LZC8</accession>
<dbReference type="Proteomes" id="UP000001880">
    <property type="component" value="Chromosome"/>
</dbReference>
<proteinExistence type="predicted"/>
<dbReference type="AlphaFoldDB" id="D0LZC8"/>
<evidence type="ECO:0000256" key="2">
    <source>
        <dbReference type="SAM" id="MobiDB-lite"/>
    </source>
</evidence>
<keyword evidence="5" id="KW-1185">Reference proteome</keyword>
<feature type="region of interest" description="Disordered" evidence="2">
    <location>
        <begin position="1"/>
        <end position="83"/>
    </location>
</feature>
<protein>
    <submittedName>
        <fullName evidence="4">Uncharacterized protein</fullName>
    </submittedName>
</protein>
<keyword evidence="3" id="KW-0472">Membrane</keyword>
<dbReference type="RefSeq" id="WP_012828989.1">
    <property type="nucleotide sequence ID" value="NC_013440.1"/>
</dbReference>
<feature type="compositionally biased region" description="Basic and acidic residues" evidence="2">
    <location>
        <begin position="1"/>
        <end position="21"/>
    </location>
</feature>
<evidence type="ECO:0000313" key="5">
    <source>
        <dbReference type="Proteomes" id="UP000001880"/>
    </source>
</evidence>
<keyword evidence="3" id="KW-1133">Transmembrane helix</keyword>
<dbReference type="KEGG" id="hoh:Hoch_3891"/>
<feature type="transmembrane region" description="Helical" evidence="3">
    <location>
        <begin position="475"/>
        <end position="495"/>
    </location>
</feature>